<name>A0A6A6SYU8_9PLEO</name>
<evidence type="ECO:0000313" key="2">
    <source>
        <dbReference type="EMBL" id="KAF2651404.1"/>
    </source>
</evidence>
<reference evidence="2" key="1">
    <citation type="journal article" date="2020" name="Stud. Mycol.">
        <title>101 Dothideomycetes genomes: a test case for predicting lifestyles and emergence of pathogens.</title>
        <authorList>
            <person name="Haridas S."/>
            <person name="Albert R."/>
            <person name="Binder M."/>
            <person name="Bloem J."/>
            <person name="Labutti K."/>
            <person name="Salamov A."/>
            <person name="Andreopoulos B."/>
            <person name="Baker S."/>
            <person name="Barry K."/>
            <person name="Bills G."/>
            <person name="Bluhm B."/>
            <person name="Cannon C."/>
            <person name="Castanera R."/>
            <person name="Culley D."/>
            <person name="Daum C."/>
            <person name="Ezra D."/>
            <person name="Gonzalez J."/>
            <person name="Henrissat B."/>
            <person name="Kuo A."/>
            <person name="Liang C."/>
            <person name="Lipzen A."/>
            <person name="Lutzoni F."/>
            <person name="Magnuson J."/>
            <person name="Mondo S."/>
            <person name="Nolan M."/>
            <person name="Ohm R."/>
            <person name="Pangilinan J."/>
            <person name="Park H.-J."/>
            <person name="Ramirez L."/>
            <person name="Alfaro M."/>
            <person name="Sun H."/>
            <person name="Tritt A."/>
            <person name="Yoshinaga Y."/>
            <person name="Zwiers L.-H."/>
            <person name="Turgeon B."/>
            <person name="Goodwin S."/>
            <person name="Spatafora J."/>
            <person name="Crous P."/>
            <person name="Grigoriev I."/>
        </authorList>
    </citation>
    <scope>NUCLEOTIDE SEQUENCE</scope>
    <source>
        <strain evidence="2">CBS 122681</strain>
    </source>
</reference>
<dbReference type="Proteomes" id="UP000799324">
    <property type="component" value="Unassembled WGS sequence"/>
</dbReference>
<dbReference type="AlphaFoldDB" id="A0A6A6SYU8"/>
<accession>A0A6A6SYU8</accession>
<protein>
    <submittedName>
        <fullName evidence="2">Uncharacterized protein</fullName>
    </submittedName>
</protein>
<evidence type="ECO:0000256" key="1">
    <source>
        <dbReference type="SAM" id="MobiDB-lite"/>
    </source>
</evidence>
<feature type="region of interest" description="Disordered" evidence="1">
    <location>
        <begin position="71"/>
        <end position="205"/>
    </location>
</feature>
<gene>
    <name evidence="2" type="ORF">K491DRAFT_682221</name>
</gene>
<dbReference type="EMBL" id="MU004427">
    <property type="protein sequence ID" value="KAF2651404.1"/>
    <property type="molecule type" value="Genomic_DNA"/>
</dbReference>
<evidence type="ECO:0000313" key="3">
    <source>
        <dbReference type="Proteomes" id="UP000799324"/>
    </source>
</evidence>
<proteinExistence type="predicted"/>
<feature type="compositionally biased region" description="Basic and acidic residues" evidence="1">
    <location>
        <begin position="84"/>
        <end position="93"/>
    </location>
</feature>
<feature type="region of interest" description="Disordered" evidence="1">
    <location>
        <begin position="1"/>
        <end position="57"/>
    </location>
</feature>
<sequence>MDPSSSKMPKQTADAKPDMDPNNPNWVNEQLGSSTPKSYDIEREFDELMGDAPRKKSTESFEFLEWLKNSGSSQASLGSLDNRISAHERREKGGTSPPSNKSGPEGGGVQITEKIEEVINPIAQIPKGNEFEKMKNWKWNQEGDKKEDKTEDKEKFQVKEEMALPKLSQKEMKEVSERRQSQHSNLMKVLHEKEQAKSQKKGDVP</sequence>
<keyword evidence="3" id="KW-1185">Reference proteome</keyword>
<organism evidence="2 3">
    <name type="scientific">Lophiostoma macrostomum CBS 122681</name>
    <dbReference type="NCBI Taxonomy" id="1314788"/>
    <lineage>
        <taxon>Eukaryota</taxon>
        <taxon>Fungi</taxon>
        <taxon>Dikarya</taxon>
        <taxon>Ascomycota</taxon>
        <taxon>Pezizomycotina</taxon>
        <taxon>Dothideomycetes</taxon>
        <taxon>Pleosporomycetidae</taxon>
        <taxon>Pleosporales</taxon>
        <taxon>Lophiostomataceae</taxon>
        <taxon>Lophiostoma</taxon>
    </lineage>
</organism>
<feature type="compositionally biased region" description="Basic and acidic residues" evidence="1">
    <location>
        <begin position="129"/>
        <end position="180"/>
    </location>
</feature>
<feature type="compositionally biased region" description="Basic and acidic residues" evidence="1">
    <location>
        <begin position="189"/>
        <end position="205"/>
    </location>
</feature>
<feature type="compositionally biased region" description="Polar residues" evidence="1">
    <location>
        <begin position="22"/>
        <end position="37"/>
    </location>
</feature>